<feature type="binding site" evidence="14">
    <location>
        <position position="34"/>
    </location>
    <ligand>
        <name>ATP</name>
        <dbReference type="ChEBI" id="CHEBI:30616"/>
    </ligand>
</feature>
<dbReference type="GO" id="GO:0005929">
    <property type="term" value="C:cilium"/>
    <property type="evidence" value="ECO:0007669"/>
    <property type="project" value="UniProtKB-SubCell"/>
</dbReference>
<gene>
    <name evidence="18" type="ORF">DGAL_LOCUS7912</name>
</gene>
<comment type="subcellular location">
    <subcellularLocation>
        <location evidence="2">Cell projection</location>
        <location evidence="2">Cilium</location>
    </subcellularLocation>
</comment>
<dbReference type="EMBL" id="CAKKLH010000163">
    <property type="protein sequence ID" value="CAH0104980.1"/>
    <property type="molecule type" value="Genomic_DNA"/>
</dbReference>
<evidence type="ECO:0000256" key="6">
    <source>
        <dbReference type="ARBA" id="ARBA00022723"/>
    </source>
</evidence>
<dbReference type="SUPFAM" id="SSF56112">
    <property type="entry name" value="Protein kinase-like (PK-like)"/>
    <property type="match status" value="1"/>
</dbReference>
<evidence type="ECO:0000313" key="18">
    <source>
        <dbReference type="EMBL" id="CAH0104980.1"/>
    </source>
</evidence>
<evidence type="ECO:0000256" key="2">
    <source>
        <dbReference type="ARBA" id="ARBA00004138"/>
    </source>
</evidence>
<keyword evidence="19" id="KW-1185">Reference proteome</keyword>
<dbReference type="AlphaFoldDB" id="A0A8J2WJT1"/>
<keyword evidence="11" id="KW-0966">Cell projection</keyword>
<name>A0A8J2WJT1_9CRUS</name>
<feature type="domain" description="Protein kinase" evidence="17">
    <location>
        <begin position="4"/>
        <end position="288"/>
    </location>
</feature>
<evidence type="ECO:0000256" key="15">
    <source>
        <dbReference type="RuleBase" id="RU000304"/>
    </source>
</evidence>
<dbReference type="GO" id="GO:0046872">
    <property type="term" value="F:metal ion binding"/>
    <property type="evidence" value="ECO:0007669"/>
    <property type="project" value="UniProtKB-KW"/>
</dbReference>
<evidence type="ECO:0000256" key="14">
    <source>
        <dbReference type="PROSITE-ProRule" id="PRU10141"/>
    </source>
</evidence>
<feature type="region of interest" description="Disordered" evidence="16">
    <location>
        <begin position="317"/>
        <end position="341"/>
    </location>
</feature>
<dbReference type="GO" id="GO:0004674">
    <property type="term" value="F:protein serine/threonine kinase activity"/>
    <property type="evidence" value="ECO:0007669"/>
    <property type="project" value="UniProtKB-KW"/>
</dbReference>
<dbReference type="InterPro" id="IPR017441">
    <property type="entry name" value="Protein_kinase_ATP_BS"/>
</dbReference>
<evidence type="ECO:0000313" key="19">
    <source>
        <dbReference type="Proteomes" id="UP000789390"/>
    </source>
</evidence>
<dbReference type="FunFam" id="3.30.200.20:FF:000071">
    <property type="entry name" value="serine/threonine-protein kinase MAK isoform X1"/>
    <property type="match status" value="1"/>
</dbReference>
<feature type="region of interest" description="Disordered" evidence="16">
    <location>
        <begin position="356"/>
        <end position="388"/>
    </location>
</feature>
<keyword evidence="6" id="KW-0479">Metal-binding</keyword>
<dbReference type="PROSITE" id="PS50011">
    <property type="entry name" value="PROTEIN_KINASE_DOM"/>
    <property type="match status" value="1"/>
</dbReference>
<dbReference type="CDD" id="cd07830">
    <property type="entry name" value="STKc_MAK_like"/>
    <property type="match status" value="1"/>
</dbReference>
<reference evidence="18" key="1">
    <citation type="submission" date="2021-11" db="EMBL/GenBank/DDBJ databases">
        <authorList>
            <person name="Schell T."/>
        </authorList>
    </citation>
    <scope>NUCLEOTIDE SEQUENCE</scope>
    <source>
        <strain evidence="18">M5</strain>
    </source>
</reference>
<proteinExistence type="inferred from homology"/>
<organism evidence="18 19">
    <name type="scientific">Daphnia galeata</name>
    <dbReference type="NCBI Taxonomy" id="27404"/>
    <lineage>
        <taxon>Eukaryota</taxon>
        <taxon>Metazoa</taxon>
        <taxon>Ecdysozoa</taxon>
        <taxon>Arthropoda</taxon>
        <taxon>Crustacea</taxon>
        <taxon>Branchiopoda</taxon>
        <taxon>Diplostraca</taxon>
        <taxon>Cladocera</taxon>
        <taxon>Anomopoda</taxon>
        <taxon>Daphniidae</taxon>
        <taxon>Daphnia</taxon>
    </lineage>
</organism>
<dbReference type="InterPro" id="IPR011009">
    <property type="entry name" value="Kinase-like_dom_sf"/>
</dbReference>
<evidence type="ECO:0000256" key="7">
    <source>
        <dbReference type="ARBA" id="ARBA00022741"/>
    </source>
</evidence>
<evidence type="ECO:0000256" key="4">
    <source>
        <dbReference type="ARBA" id="ARBA00022527"/>
    </source>
</evidence>
<dbReference type="InterPro" id="IPR000719">
    <property type="entry name" value="Prot_kinase_dom"/>
</dbReference>
<dbReference type="InterPro" id="IPR050117">
    <property type="entry name" value="MAPK"/>
</dbReference>
<keyword evidence="8" id="KW-0418">Kinase</keyword>
<dbReference type="PROSITE" id="PS00108">
    <property type="entry name" value="PROTEIN_KINASE_ST"/>
    <property type="match status" value="1"/>
</dbReference>
<keyword evidence="9 14" id="KW-0067">ATP-binding</keyword>
<evidence type="ECO:0000256" key="8">
    <source>
        <dbReference type="ARBA" id="ARBA00022777"/>
    </source>
</evidence>
<comment type="similarity">
    <text evidence="15">Belongs to the protein kinase superfamily.</text>
</comment>
<keyword evidence="4 15" id="KW-0723">Serine/threonine-protein kinase</keyword>
<evidence type="ECO:0000259" key="17">
    <source>
        <dbReference type="PROSITE" id="PS50011"/>
    </source>
</evidence>
<feature type="compositionally biased region" description="Basic and acidic residues" evidence="16">
    <location>
        <begin position="378"/>
        <end position="387"/>
    </location>
</feature>
<evidence type="ECO:0000256" key="13">
    <source>
        <dbReference type="ARBA" id="ARBA00048679"/>
    </source>
</evidence>
<evidence type="ECO:0000256" key="3">
    <source>
        <dbReference type="ARBA" id="ARBA00012513"/>
    </source>
</evidence>
<comment type="caution">
    <text evidence="18">The sequence shown here is derived from an EMBL/GenBank/DDBJ whole genome shotgun (WGS) entry which is preliminary data.</text>
</comment>
<dbReference type="InterPro" id="IPR008271">
    <property type="entry name" value="Ser/Thr_kinase_AS"/>
</dbReference>
<evidence type="ECO:0000256" key="1">
    <source>
        <dbReference type="ARBA" id="ARBA00001946"/>
    </source>
</evidence>
<accession>A0A8J2WJT1</accession>
<dbReference type="Proteomes" id="UP000789390">
    <property type="component" value="Unassembled WGS sequence"/>
</dbReference>
<dbReference type="Gene3D" id="3.30.200.20">
    <property type="entry name" value="Phosphorylase Kinase, domain 1"/>
    <property type="match status" value="1"/>
</dbReference>
<dbReference type="Gene3D" id="1.10.510.10">
    <property type="entry name" value="Transferase(Phosphotransferase) domain 1"/>
    <property type="match status" value="1"/>
</dbReference>
<dbReference type="Pfam" id="PF00069">
    <property type="entry name" value="Pkinase"/>
    <property type="match status" value="1"/>
</dbReference>
<evidence type="ECO:0000256" key="12">
    <source>
        <dbReference type="ARBA" id="ARBA00047899"/>
    </source>
</evidence>
<evidence type="ECO:0000256" key="5">
    <source>
        <dbReference type="ARBA" id="ARBA00022679"/>
    </source>
</evidence>
<keyword evidence="5" id="KW-0808">Transferase</keyword>
<dbReference type="PROSITE" id="PS00107">
    <property type="entry name" value="PROTEIN_KINASE_ATP"/>
    <property type="match status" value="1"/>
</dbReference>
<feature type="compositionally biased region" description="Polar residues" evidence="16">
    <location>
        <begin position="327"/>
        <end position="341"/>
    </location>
</feature>
<keyword evidence="7 14" id="KW-0547">Nucleotide-binding</keyword>
<dbReference type="SMART" id="SM00220">
    <property type="entry name" value="S_TKc"/>
    <property type="match status" value="1"/>
</dbReference>
<dbReference type="FunFam" id="1.10.510.10:FF:000685">
    <property type="entry name" value="Serine/threonine-protein kinase dyf-5"/>
    <property type="match status" value="1"/>
</dbReference>
<sequence>MNRYRILGRIGDGAYGSVVLAIKLDSGEKVAIKKMKRKCHSWEEAMNLREVKSLKKLSHQNVVKLKEVIRENETLFFVFEHMKENLYQLVKERYERGEKSLPEPALKEIVIQILQGLAYMHKHGFFHRDLKPENVLCNGTEMVKLGDFGLAREIRSRPPFTDYVSTRWYRAPEVLLHSTNYNSAIDMWAVGCMIPELYTFRPLFPGSSEIDQLFKVCALLGTPTESQWPDGYQLASKMHFKFPQFNNSSLNQLLIQASPEAVKLVNLLLQWNPARRPSAQQALNHSFFTRTSHNTSAMSSSNKTWLGGTGRVLSTSTTSGIKFLGPNRSSSMQPHLPQQQHSAIHLKLTSDARLTEQRQVVQSEPARPKPQWPDDDDDKKKETNKYLEDDDGFEDIFQGLSLGNDMNSYTVQNATQQTSRVYNSHSSYPMKSKHPVNGTVLAVSYTSPAMIASAPPVVSAVSTRMSVPTSGAVTERIPRLVSGRTDWAAKYLKTSTKYSK</sequence>
<comment type="catalytic activity">
    <reaction evidence="13">
        <text>L-seryl-[protein] + ATP = O-phospho-L-seryl-[protein] + ADP + H(+)</text>
        <dbReference type="Rhea" id="RHEA:17989"/>
        <dbReference type="Rhea" id="RHEA-COMP:9863"/>
        <dbReference type="Rhea" id="RHEA-COMP:11604"/>
        <dbReference type="ChEBI" id="CHEBI:15378"/>
        <dbReference type="ChEBI" id="CHEBI:29999"/>
        <dbReference type="ChEBI" id="CHEBI:30616"/>
        <dbReference type="ChEBI" id="CHEBI:83421"/>
        <dbReference type="ChEBI" id="CHEBI:456216"/>
        <dbReference type="EC" id="2.7.11.1"/>
    </reaction>
</comment>
<evidence type="ECO:0000256" key="16">
    <source>
        <dbReference type="SAM" id="MobiDB-lite"/>
    </source>
</evidence>
<dbReference type="PANTHER" id="PTHR24055">
    <property type="entry name" value="MITOGEN-ACTIVATED PROTEIN KINASE"/>
    <property type="match status" value="1"/>
</dbReference>
<keyword evidence="10" id="KW-0460">Magnesium</keyword>
<evidence type="ECO:0000256" key="9">
    <source>
        <dbReference type="ARBA" id="ARBA00022840"/>
    </source>
</evidence>
<dbReference type="GO" id="GO:0005524">
    <property type="term" value="F:ATP binding"/>
    <property type="evidence" value="ECO:0007669"/>
    <property type="project" value="UniProtKB-UniRule"/>
</dbReference>
<comment type="cofactor">
    <cofactor evidence="1">
        <name>Mg(2+)</name>
        <dbReference type="ChEBI" id="CHEBI:18420"/>
    </cofactor>
</comment>
<dbReference type="EC" id="2.7.11.1" evidence="3"/>
<evidence type="ECO:0000256" key="11">
    <source>
        <dbReference type="ARBA" id="ARBA00023273"/>
    </source>
</evidence>
<evidence type="ECO:0000256" key="10">
    <source>
        <dbReference type="ARBA" id="ARBA00022842"/>
    </source>
</evidence>
<protein>
    <recommendedName>
        <fullName evidence="3">non-specific serine/threonine protein kinase</fullName>
        <ecNumber evidence="3">2.7.11.1</ecNumber>
    </recommendedName>
</protein>
<dbReference type="OrthoDB" id="2158884at2759"/>
<comment type="catalytic activity">
    <reaction evidence="12">
        <text>L-threonyl-[protein] + ATP = O-phospho-L-threonyl-[protein] + ADP + H(+)</text>
        <dbReference type="Rhea" id="RHEA:46608"/>
        <dbReference type="Rhea" id="RHEA-COMP:11060"/>
        <dbReference type="Rhea" id="RHEA-COMP:11605"/>
        <dbReference type="ChEBI" id="CHEBI:15378"/>
        <dbReference type="ChEBI" id="CHEBI:30013"/>
        <dbReference type="ChEBI" id="CHEBI:30616"/>
        <dbReference type="ChEBI" id="CHEBI:61977"/>
        <dbReference type="ChEBI" id="CHEBI:456216"/>
        <dbReference type="EC" id="2.7.11.1"/>
    </reaction>
</comment>